<reference evidence="2" key="1">
    <citation type="journal article" date="2019" name="Int. J. Syst. Evol. Microbiol.">
        <title>The Global Catalogue of Microorganisms (GCM) 10K type strain sequencing project: providing services to taxonomists for standard genome sequencing and annotation.</title>
        <authorList>
            <consortium name="The Broad Institute Genomics Platform"/>
            <consortium name="The Broad Institute Genome Sequencing Center for Infectious Disease"/>
            <person name="Wu L."/>
            <person name="Ma J."/>
        </authorList>
    </citation>
    <scope>NUCLEOTIDE SEQUENCE [LARGE SCALE GENOMIC DNA]</scope>
    <source>
        <strain evidence="2">CCUG 60214</strain>
    </source>
</reference>
<dbReference type="Proteomes" id="UP001597168">
    <property type="component" value="Unassembled WGS sequence"/>
</dbReference>
<evidence type="ECO:0000313" key="1">
    <source>
        <dbReference type="EMBL" id="MFD1149904.1"/>
    </source>
</evidence>
<feature type="non-terminal residue" evidence="1">
    <location>
        <position position="68"/>
    </location>
</feature>
<dbReference type="InterPro" id="IPR011990">
    <property type="entry name" value="TPR-like_helical_dom_sf"/>
</dbReference>
<keyword evidence="2" id="KW-1185">Reference proteome</keyword>
<dbReference type="SUPFAM" id="SSF48452">
    <property type="entry name" value="TPR-like"/>
    <property type="match status" value="1"/>
</dbReference>
<accession>A0ABW3QYM3</accession>
<organism evidence="1 2">
    <name type="scientific">Saccharothrix hoggarensis</name>
    <dbReference type="NCBI Taxonomy" id="913853"/>
    <lineage>
        <taxon>Bacteria</taxon>
        <taxon>Bacillati</taxon>
        <taxon>Actinomycetota</taxon>
        <taxon>Actinomycetes</taxon>
        <taxon>Pseudonocardiales</taxon>
        <taxon>Pseudonocardiaceae</taxon>
        <taxon>Saccharothrix</taxon>
    </lineage>
</organism>
<dbReference type="EMBL" id="JBHTLK010000129">
    <property type="protein sequence ID" value="MFD1149904.1"/>
    <property type="molecule type" value="Genomic_DNA"/>
</dbReference>
<dbReference type="Gene3D" id="1.25.40.10">
    <property type="entry name" value="Tetratricopeptide repeat domain"/>
    <property type="match status" value="1"/>
</dbReference>
<evidence type="ECO:0000313" key="2">
    <source>
        <dbReference type="Proteomes" id="UP001597168"/>
    </source>
</evidence>
<comment type="caution">
    <text evidence="1">The sequence shown here is derived from an EMBL/GenBank/DDBJ whole genome shotgun (WGS) entry which is preliminary data.</text>
</comment>
<proteinExistence type="predicted"/>
<gene>
    <name evidence="1" type="ORF">ACFQ3T_22455</name>
</gene>
<dbReference type="Pfam" id="PF14559">
    <property type="entry name" value="TPR_19"/>
    <property type="match status" value="1"/>
</dbReference>
<name>A0ABW3QYM3_9PSEU</name>
<dbReference type="RefSeq" id="WP_380725518.1">
    <property type="nucleotide sequence ID" value="NZ_JBHTLK010000129.1"/>
</dbReference>
<protein>
    <submittedName>
        <fullName evidence="1">Tetratricopeptide repeat protein</fullName>
    </submittedName>
</protein>
<sequence length="68" mass="6923">MTHDPVIEALLGALTADPGNHPVRAHVARLLLDAGRPDEALANATTVLAAAPDHVEALRTAAAAARAL</sequence>